<protein>
    <submittedName>
        <fullName evidence="1">Uncharacterized protein</fullName>
    </submittedName>
</protein>
<name>A0A6J5KXU7_9CAUD</name>
<evidence type="ECO:0000313" key="1">
    <source>
        <dbReference type="EMBL" id="CAB4127274.1"/>
    </source>
</evidence>
<reference evidence="1" key="1">
    <citation type="submission" date="2020-04" db="EMBL/GenBank/DDBJ databases">
        <authorList>
            <person name="Chiriac C."/>
            <person name="Salcher M."/>
            <person name="Ghai R."/>
            <person name="Kavagutti S V."/>
        </authorList>
    </citation>
    <scope>NUCLEOTIDE SEQUENCE</scope>
</reference>
<organism evidence="1">
    <name type="scientific">uncultured Caudovirales phage</name>
    <dbReference type="NCBI Taxonomy" id="2100421"/>
    <lineage>
        <taxon>Viruses</taxon>
        <taxon>Duplodnaviria</taxon>
        <taxon>Heunggongvirae</taxon>
        <taxon>Uroviricota</taxon>
        <taxon>Caudoviricetes</taxon>
        <taxon>Peduoviridae</taxon>
        <taxon>Maltschvirus</taxon>
        <taxon>Maltschvirus maltsch</taxon>
    </lineage>
</organism>
<proteinExistence type="predicted"/>
<dbReference type="EMBL" id="LR796208">
    <property type="protein sequence ID" value="CAB4127274.1"/>
    <property type="molecule type" value="Genomic_DNA"/>
</dbReference>
<accession>A0A6J5KXU7</accession>
<gene>
    <name evidence="1" type="ORF">UFOVP84_105</name>
</gene>
<sequence>MSWIKDFIHNCIVHPFMPKHLANRFHDWNGTWAFGLERYDELKLEKRK</sequence>